<dbReference type="Proteomes" id="UP000288805">
    <property type="component" value="Unassembled WGS sequence"/>
</dbReference>
<accession>A0A438K8E5</accession>
<dbReference type="PANTHER" id="PTHR33416">
    <property type="entry name" value="NUCLEAR PORE COMPLEX PROTEIN NUP1"/>
    <property type="match status" value="1"/>
</dbReference>
<proteinExistence type="predicted"/>
<organism evidence="1 2">
    <name type="scientific">Vitis vinifera</name>
    <name type="common">Grape</name>
    <dbReference type="NCBI Taxonomy" id="29760"/>
    <lineage>
        <taxon>Eukaryota</taxon>
        <taxon>Viridiplantae</taxon>
        <taxon>Streptophyta</taxon>
        <taxon>Embryophyta</taxon>
        <taxon>Tracheophyta</taxon>
        <taxon>Spermatophyta</taxon>
        <taxon>Magnoliopsida</taxon>
        <taxon>eudicotyledons</taxon>
        <taxon>Gunneridae</taxon>
        <taxon>Pentapetalae</taxon>
        <taxon>rosids</taxon>
        <taxon>Vitales</taxon>
        <taxon>Vitaceae</taxon>
        <taxon>Viteae</taxon>
        <taxon>Vitis</taxon>
    </lineage>
</organism>
<gene>
    <name evidence="1" type="ORF">CK203_003710</name>
</gene>
<evidence type="ECO:0000313" key="1">
    <source>
        <dbReference type="EMBL" id="RVX17473.1"/>
    </source>
</evidence>
<protein>
    <submittedName>
        <fullName evidence="1">Uncharacterized protein</fullName>
    </submittedName>
</protein>
<dbReference type="PANTHER" id="PTHR33416:SF17">
    <property type="entry name" value="PROTEIN KAKU4"/>
    <property type="match status" value="1"/>
</dbReference>
<sequence length="275" mass="31058">MFGIIQKGEFGLLGSSMIGRWLLWSTFSEMQGNRVCREVDDHVVWTKSKDVKFSVKSFYKALELERQGDFLAKDALALVVFSFGVSWVLPFSVRETSLGCSFFLFFGALLLKTEAATEIIKSFRKEPQPSTGKSETKCLIEQLLMQETFSRYLGNYASIFMYDFCQGLLSVWDPWVFHCVKGKYLLMMGGGVNRDIRSRAIGCPTAEDGLYGRLSEHPDRIVDSDAPMPDLRTAVMEAKKWLEEKKLASSLKSGVHHETSTLNSVMLPHVSNSFL</sequence>
<dbReference type="EMBL" id="QGNW01000013">
    <property type="protein sequence ID" value="RVX17473.1"/>
    <property type="molecule type" value="Genomic_DNA"/>
</dbReference>
<name>A0A438K8E5_VITVI</name>
<dbReference type="AlphaFoldDB" id="A0A438K8E5"/>
<reference evidence="1 2" key="1">
    <citation type="journal article" date="2018" name="PLoS Genet.">
        <title>Population sequencing reveals clonal diversity and ancestral inbreeding in the grapevine cultivar Chardonnay.</title>
        <authorList>
            <person name="Roach M.J."/>
            <person name="Johnson D.L."/>
            <person name="Bohlmann J."/>
            <person name="van Vuuren H.J."/>
            <person name="Jones S.J."/>
            <person name="Pretorius I.S."/>
            <person name="Schmidt S.A."/>
            <person name="Borneman A.R."/>
        </authorList>
    </citation>
    <scope>NUCLEOTIDE SEQUENCE [LARGE SCALE GENOMIC DNA]</scope>
    <source>
        <strain evidence="2">cv. Chardonnay</strain>
        <tissue evidence="1">Leaf</tissue>
    </source>
</reference>
<evidence type="ECO:0000313" key="2">
    <source>
        <dbReference type="Proteomes" id="UP000288805"/>
    </source>
</evidence>
<comment type="caution">
    <text evidence="1">The sequence shown here is derived from an EMBL/GenBank/DDBJ whole genome shotgun (WGS) entry which is preliminary data.</text>
</comment>